<feature type="chain" id="PRO_5014627855" evidence="2">
    <location>
        <begin position="22"/>
        <end position="222"/>
    </location>
</feature>
<proteinExistence type="predicted"/>
<sequence>MKTLKNIITAVALLISTLSMAHPNSLHFGQDTDTNITITEGESFMMGDWLIEATEGDVDIAIRTWGVNLTKTQLGAFVMTYKGDSLEGININLNDIEMYDDDNDYVVGYYSEINNDGEFTMIFDNSSVVYRLSYIDFGENSYLTTEDETIEDIFNITLTNFNIQITSNSFEDYTYAVYSMNGQIIETNTVNQNITVDMNGRNGIFVVVIIKGNEKTSKKIYS</sequence>
<evidence type="ECO:0000256" key="1">
    <source>
        <dbReference type="ARBA" id="ARBA00022729"/>
    </source>
</evidence>
<reference evidence="3 4" key="1">
    <citation type="submission" date="2016-10" db="EMBL/GenBank/DDBJ databases">
        <authorList>
            <person name="de Groot N.N."/>
        </authorList>
    </citation>
    <scope>NUCLEOTIDE SEQUENCE [LARGE SCALE GENOMIC DNA]</scope>
    <source>
        <strain evidence="3 4">CGMCC 1.7005</strain>
    </source>
</reference>
<organism evidence="3 4">
    <name type="scientific">Lishizhenia tianjinensis</name>
    <dbReference type="NCBI Taxonomy" id="477690"/>
    <lineage>
        <taxon>Bacteria</taxon>
        <taxon>Pseudomonadati</taxon>
        <taxon>Bacteroidota</taxon>
        <taxon>Flavobacteriia</taxon>
        <taxon>Flavobacteriales</taxon>
        <taxon>Crocinitomicaceae</taxon>
        <taxon>Lishizhenia</taxon>
    </lineage>
</organism>
<evidence type="ECO:0000313" key="4">
    <source>
        <dbReference type="Proteomes" id="UP000236454"/>
    </source>
</evidence>
<gene>
    <name evidence="3" type="ORF">SAMN05216474_0090</name>
</gene>
<accession>A0A1I6XCW4</accession>
<keyword evidence="4" id="KW-1185">Reference proteome</keyword>
<protein>
    <submittedName>
        <fullName evidence="3">Por secretion system C-terminal sorting domain-containing protein</fullName>
    </submittedName>
</protein>
<dbReference type="AlphaFoldDB" id="A0A1I6XCW4"/>
<feature type="signal peptide" evidence="2">
    <location>
        <begin position="1"/>
        <end position="21"/>
    </location>
</feature>
<dbReference type="InterPro" id="IPR026444">
    <property type="entry name" value="Secre_tail"/>
</dbReference>
<evidence type="ECO:0000256" key="2">
    <source>
        <dbReference type="SAM" id="SignalP"/>
    </source>
</evidence>
<keyword evidence="1 2" id="KW-0732">Signal</keyword>
<evidence type="ECO:0000313" key="3">
    <source>
        <dbReference type="EMBL" id="SFT35902.1"/>
    </source>
</evidence>
<dbReference type="EMBL" id="FPAS01000001">
    <property type="protein sequence ID" value="SFT35902.1"/>
    <property type="molecule type" value="Genomic_DNA"/>
</dbReference>
<name>A0A1I6XCW4_9FLAO</name>
<dbReference type="NCBIfam" id="TIGR04183">
    <property type="entry name" value="Por_Secre_tail"/>
    <property type="match status" value="1"/>
</dbReference>
<dbReference type="Proteomes" id="UP000236454">
    <property type="component" value="Unassembled WGS sequence"/>
</dbReference>
<dbReference type="RefSeq" id="WP_090245035.1">
    <property type="nucleotide sequence ID" value="NZ_FPAS01000001.1"/>
</dbReference>